<dbReference type="Pfam" id="PF13840">
    <property type="entry name" value="ACT_7"/>
    <property type="match status" value="1"/>
</dbReference>
<dbReference type="SUPFAM" id="SSF55021">
    <property type="entry name" value="ACT-like"/>
    <property type="match status" value="1"/>
</dbReference>
<dbReference type="AlphaFoldDB" id="A0A369JHC8"/>
<dbReference type="InterPro" id="IPR027795">
    <property type="entry name" value="CASTOR_ACT_dom"/>
</dbReference>
<dbReference type="InterPro" id="IPR045865">
    <property type="entry name" value="ACT-like_dom_sf"/>
</dbReference>
<protein>
    <recommendedName>
        <fullName evidence="2">CASTOR ACT domain-containing protein</fullName>
    </recommendedName>
</protein>
<gene>
    <name evidence="3" type="ORF">Hypma_012787</name>
</gene>
<feature type="region of interest" description="Disordered" evidence="1">
    <location>
        <begin position="289"/>
        <end position="353"/>
    </location>
</feature>
<name>A0A369JHC8_HYPMA</name>
<keyword evidence="4" id="KW-1185">Reference proteome</keyword>
<dbReference type="PANTHER" id="PTHR31131:SF6">
    <property type="entry name" value="CASTOR ACT DOMAIN-CONTAINING PROTEIN"/>
    <property type="match status" value="1"/>
</dbReference>
<dbReference type="GO" id="GO:0046394">
    <property type="term" value="P:carboxylic acid biosynthetic process"/>
    <property type="evidence" value="ECO:0007669"/>
    <property type="project" value="UniProtKB-ARBA"/>
</dbReference>
<dbReference type="OrthoDB" id="58529at2759"/>
<accession>A0A369JHC8</accession>
<dbReference type="Proteomes" id="UP000076154">
    <property type="component" value="Unassembled WGS sequence"/>
</dbReference>
<sequence>MQVTIAHLPASLSLVHIPRSRLHQLAHPVLKQILQPNPTFLNVTCNEVELSLFADESVLEDFEPIARRDRQRQRSRSNSGSGRKLSRGHDIDPVEISYEKWSVLQVDSHNDQIDNSGARVHEVSAPLAAAGISILYQSSYMSDFIFVKESRLHEVMSLLAAAGFDLYSSGTDALPVNPTDSGDRSSIHDFRSTTELASDTVYTRARSGTDPESVSPDSKPVWREFQGSSGMTKLFETNPSPRRKSYSPTTGEVRLLPSDLACVGLSDELGADHWGLKIVKLVAFPELISPPSSARTSNTSSSTRPFLPSRNPSTPIFEFSPEVNPMVRRQSFSSTASSSSGEDDGYLSHSPQSNTYAPMIASASLSYSDLHDLSTSPPPFKPPSVHLIQPRSSALPPKTPNGSGPTVQDAHAPQVPFFSYTRTAEGSSLTADVHILSTLFPPNERHMVICSGELDAADNRLINGQALDQPSEEDGESDSEDAMYSEGSVMRCLQIDLKRFGLDKYGLVNRFSQVLEENGINHMYSSTFKTANLLVDKRHALRAQRLLCSC</sequence>
<feature type="compositionally biased region" description="Low complexity" evidence="1">
    <location>
        <begin position="331"/>
        <end position="340"/>
    </location>
</feature>
<dbReference type="GO" id="GO:0006520">
    <property type="term" value="P:amino acid metabolic process"/>
    <property type="evidence" value="ECO:0007669"/>
    <property type="project" value="UniProtKB-ARBA"/>
</dbReference>
<feature type="domain" description="CASTOR ACT" evidence="2">
    <location>
        <begin position="98"/>
        <end position="159"/>
    </location>
</feature>
<proteinExistence type="predicted"/>
<dbReference type="InterPro" id="IPR051719">
    <property type="entry name" value="CASTOR_mTORC1"/>
</dbReference>
<evidence type="ECO:0000313" key="3">
    <source>
        <dbReference type="EMBL" id="RDB19815.1"/>
    </source>
</evidence>
<organism evidence="3 4">
    <name type="scientific">Hypsizygus marmoreus</name>
    <name type="common">White beech mushroom</name>
    <name type="synonym">Agaricus marmoreus</name>
    <dbReference type="NCBI Taxonomy" id="39966"/>
    <lineage>
        <taxon>Eukaryota</taxon>
        <taxon>Fungi</taxon>
        <taxon>Dikarya</taxon>
        <taxon>Basidiomycota</taxon>
        <taxon>Agaricomycotina</taxon>
        <taxon>Agaricomycetes</taxon>
        <taxon>Agaricomycetidae</taxon>
        <taxon>Agaricales</taxon>
        <taxon>Tricholomatineae</taxon>
        <taxon>Lyophyllaceae</taxon>
        <taxon>Hypsizygus</taxon>
    </lineage>
</organism>
<feature type="region of interest" description="Disordered" evidence="1">
    <location>
        <begin position="68"/>
        <end position="89"/>
    </location>
</feature>
<dbReference type="InParanoid" id="A0A369JHC8"/>
<feature type="region of interest" description="Disordered" evidence="1">
    <location>
        <begin position="371"/>
        <end position="411"/>
    </location>
</feature>
<feature type="region of interest" description="Disordered" evidence="1">
    <location>
        <begin position="203"/>
        <end position="222"/>
    </location>
</feature>
<evidence type="ECO:0000313" key="4">
    <source>
        <dbReference type="Proteomes" id="UP000076154"/>
    </source>
</evidence>
<reference evidence="3" key="1">
    <citation type="submission" date="2018-04" db="EMBL/GenBank/DDBJ databases">
        <title>Whole genome sequencing of Hypsizygus marmoreus.</title>
        <authorList>
            <person name="Choi I.-G."/>
            <person name="Min B."/>
            <person name="Kim J.-G."/>
            <person name="Kim S."/>
            <person name="Oh Y.-L."/>
            <person name="Kong W.-S."/>
            <person name="Park H."/>
            <person name="Jeong J."/>
            <person name="Song E.-S."/>
        </authorList>
    </citation>
    <scope>NUCLEOTIDE SEQUENCE [LARGE SCALE GENOMIC DNA]</scope>
    <source>
        <strain evidence="3">51987-8</strain>
    </source>
</reference>
<evidence type="ECO:0000256" key="1">
    <source>
        <dbReference type="SAM" id="MobiDB-lite"/>
    </source>
</evidence>
<dbReference type="Gene3D" id="3.30.2130.10">
    <property type="entry name" value="VC0802-like"/>
    <property type="match status" value="2"/>
</dbReference>
<feature type="compositionally biased region" description="Low complexity" evidence="1">
    <location>
        <begin position="289"/>
        <end position="305"/>
    </location>
</feature>
<comment type="caution">
    <text evidence="3">The sequence shown here is derived from an EMBL/GenBank/DDBJ whole genome shotgun (WGS) entry which is preliminary data.</text>
</comment>
<dbReference type="EMBL" id="LUEZ02000071">
    <property type="protein sequence ID" value="RDB19815.1"/>
    <property type="molecule type" value="Genomic_DNA"/>
</dbReference>
<evidence type="ECO:0000259" key="2">
    <source>
        <dbReference type="Pfam" id="PF13840"/>
    </source>
</evidence>
<dbReference type="PANTHER" id="PTHR31131">
    <property type="entry name" value="CHROMOSOME 1, WHOLE GENOME SHOTGUN SEQUENCE"/>
    <property type="match status" value="1"/>
</dbReference>